<dbReference type="EC" id="6.3.2.6" evidence="7"/>
<organism evidence="9 10">
    <name type="scientific">Thermosipho japonicus</name>
    <dbReference type="NCBI Taxonomy" id="90323"/>
    <lineage>
        <taxon>Bacteria</taxon>
        <taxon>Thermotogati</taxon>
        <taxon>Thermotogota</taxon>
        <taxon>Thermotogae</taxon>
        <taxon>Thermotogales</taxon>
        <taxon>Fervidobacteriaceae</taxon>
        <taxon>Thermosipho</taxon>
    </lineage>
</organism>
<keyword evidence="2 7" id="KW-0436">Ligase</keyword>
<dbReference type="Gene3D" id="3.30.470.20">
    <property type="entry name" value="ATP-grasp fold, B domain"/>
    <property type="match status" value="1"/>
</dbReference>
<keyword evidence="10" id="KW-1185">Reference proteome</keyword>
<dbReference type="AlphaFoldDB" id="A0A841GTX0"/>
<dbReference type="SUPFAM" id="SSF56104">
    <property type="entry name" value="SAICAR synthase-like"/>
    <property type="match status" value="1"/>
</dbReference>
<dbReference type="PROSITE" id="PS01057">
    <property type="entry name" value="SAICAR_SYNTHETASE_1"/>
    <property type="match status" value="1"/>
</dbReference>
<evidence type="ECO:0000256" key="4">
    <source>
        <dbReference type="ARBA" id="ARBA00022755"/>
    </source>
</evidence>
<protein>
    <recommendedName>
        <fullName evidence="7">Phosphoribosylaminoimidazole-succinocarboxamide synthase</fullName>
        <ecNumber evidence="7">6.3.2.6</ecNumber>
    </recommendedName>
    <alternativeName>
        <fullName evidence="7">SAICAR synthetase</fullName>
    </alternativeName>
</protein>
<evidence type="ECO:0000256" key="2">
    <source>
        <dbReference type="ARBA" id="ARBA00022598"/>
    </source>
</evidence>
<dbReference type="InterPro" id="IPR050089">
    <property type="entry name" value="SAICAR_synthetase"/>
</dbReference>
<dbReference type="EMBL" id="JACHEX010000001">
    <property type="protein sequence ID" value="MBB6061981.1"/>
    <property type="molecule type" value="Genomic_DNA"/>
</dbReference>
<keyword evidence="5 7" id="KW-0067">ATP-binding</keyword>
<comment type="caution">
    <text evidence="9">The sequence shown here is derived from an EMBL/GenBank/DDBJ whole genome shotgun (WGS) entry which is preliminary data.</text>
</comment>
<evidence type="ECO:0000313" key="10">
    <source>
        <dbReference type="Proteomes" id="UP000555828"/>
    </source>
</evidence>
<gene>
    <name evidence="7" type="primary">purC</name>
    <name evidence="9" type="ORF">HNP65_000403</name>
</gene>
<reference evidence="9 10" key="1">
    <citation type="submission" date="2020-08" db="EMBL/GenBank/DDBJ databases">
        <title>Genomic Encyclopedia of Type Strains, Phase IV (KMG-IV): sequencing the most valuable type-strain genomes for metagenomic binning, comparative biology and taxonomic classification.</title>
        <authorList>
            <person name="Goeker M."/>
        </authorList>
    </citation>
    <scope>NUCLEOTIDE SEQUENCE [LARGE SCALE GENOMIC DNA]</scope>
    <source>
        <strain evidence="9 10">DSM 13481</strain>
    </source>
</reference>
<evidence type="ECO:0000313" key="9">
    <source>
        <dbReference type="EMBL" id="MBB6061981.1"/>
    </source>
</evidence>
<dbReference type="UniPathway" id="UPA00074">
    <property type="reaction ID" value="UER00131"/>
</dbReference>
<evidence type="ECO:0000256" key="5">
    <source>
        <dbReference type="ARBA" id="ARBA00022840"/>
    </source>
</evidence>
<dbReference type="HAMAP" id="MF_00137">
    <property type="entry name" value="SAICAR_synth"/>
    <property type="match status" value="1"/>
</dbReference>
<name>A0A841GTX0_9BACT</name>
<comment type="similarity">
    <text evidence="7">Belongs to the SAICAR synthetase family.</text>
</comment>
<dbReference type="GO" id="GO:0006189">
    <property type="term" value="P:'de novo' IMP biosynthetic process"/>
    <property type="evidence" value="ECO:0007669"/>
    <property type="project" value="UniProtKB-UniRule"/>
</dbReference>
<dbReference type="Pfam" id="PF01259">
    <property type="entry name" value="SAICAR_synt"/>
    <property type="match status" value="1"/>
</dbReference>
<dbReference type="PANTHER" id="PTHR43599:SF3">
    <property type="entry name" value="SI:DKEY-6E2.2"/>
    <property type="match status" value="1"/>
</dbReference>
<dbReference type="RefSeq" id="WP_221236820.1">
    <property type="nucleotide sequence ID" value="NZ_JACHEX010000001.1"/>
</dbReference>
<sequence>MEGKTKIVEDFGNYVILNFKDDITAGDGEKHNVLEGKGAICAEITAISMKYLNSRGIYTQFLDFITPNKIKAVSLKMLPLEVVVRLKKAGSFIRRYGGNEGEEFKEPLVEFFIKDDERHDPMVCKNHLVLFGICNEKQAEEIEKSAKKTAIELKKFFEKLGFDLWDMKFEYGIDNEGKVCLGDEISPDTLRLRKKDGIFDKDVYRKDLGDPLEKYREVLSACRNLNLL</sequence>
<keyword evidence="4 7" id="KW-0658">Purine biosynthesis</keyword>
<dbReference type="GO" id="GO:0004639">
    <property type="term" value="F:phosphoribosylaminoimidazolesuccinocarboxamide synthase activity"/>
    <property type="evidence" value="ECO:0007669"/>
    <property type="project" value="UniProtKB-UniRule"/>
</dbReference>
<dbReference type="PANTHER" id="PTHR43599">
    <property type="entry name" value="MULTIFUNCTIONAL PROTEIN ADE2"/>
    <property type="match status" value="1"/>
</dbReference>
<keyword evidence="3 7" id="KW-0547">Nucleotide-binding</keyword>
<evidence type="ECO:0000256" key="7">
    <source>
        <dbReference type="HAMAP-Rule" id="MF_00137"/>
    </source>
</evidence>
<evidence type="ECO:0000256" key="1">
    <source>
        <dbReference type="ARBA" id="ARBA00004672"/>
    </source>
</evidence>
<dbReference type="Gene3D" id="3.30.200.20">
    <property type="entry name" value="Phosphorylase Kinase, domain 1"/>
    <property type="match status" value="1"/>
</dbReference>
<dbReference type="Proteomes" id="UP000555828">
    <property type="component" value="Unassembled WGS sequence"/>
</dbReference>
<dbReference type="InterPro" id="IPR018236">
    <property type="entry name" value="SAICAR_synthetase_CS"/>
</dbReference>
<proteinExistence type="inferred from homology"/>
<dbReference type="GO" id="GO:0005524">
    <property type="term" value="F:ATP binding"/>
    <property type="evidence" value="ECO:0007669"/>
    <property type="project" value="UniProtKB-KW"/>
</dbReference>
<feature type="domain" description="SAICAR synthetase/ADE2 N-terminal" evidence="8">
    <location>
        <begin position="2"/>
        <end position="220"/>
    </location>
</feature>
<evidence type="ECO:0000256" key="3">
    <source>
        <dbReference type="ARBA" id="ARBA00022741"/>
    </source>
</evidence>
<dbReference type="InterPro" id="IPR028923">
    <property type="entry name" value="SAICAR_synt/ADE2_N"/>
</dbReference>
<accession>A0A841GTX0</accession>
<comment type="catalytic activity">
    <reaction evidence="6 7">
        <text>5-amino-1-(5-phospho-D-ribosyl)imidazole-4-carboxylate + L-aspartate + ATP = (2S)-2-[5-amino-1-(5-phospho-beta-D-ribosyl)imidazole-4-carboxamido]succinate + ADP + phosphate + 2 H(+)</text>
        <dbReference type="Rhea" id="RHEA:22628"/>
        <dbReference type="ChEBI" id="CHEBI:15378"/>
        <dbReference type="ChEBI" id="CHEBI:29991"/>
        <dbReference type="ChEBI" id="CHEBI:30616"/>
        <dbReference type="ChEBI" id="CHEBI:43474"/>
        <dbReference type="ChEBI" id="CHEBI:58443"/>
        <dbReference type="ChEBI" id="CHEBI:77657"/>
        <dbReference type="ChEBI" id="CHEBI:456216"/>
        <dbReference type="EC" id="6.3.2.6"/>
    </reaction>
</comment>
<comment type="pathway">
    <text evidence="1 7">Purine metabolism; IMP biosynthesis via de novo pathway; 5-amino-1-(5-phospho-D-ribosyl)imidazole-4-carboxamide from 5-amino-1-(5-phospho-D-ribosyl)imidazole-4-carboxylate: step 1/2.</text>
</comment>
<evidence type="ECO:0000259" key="8">
    <source>
        <dbReference type="Pfam" id="PF01259"/>
    </source>
</evidence>
<evidence type="ECO:0000256" key="6">
    <source>
        <dbReference type="ARBA" id="ARBA00048475"/>
    </source>
</evidence>